<reference evidence="1 2" key="1">
    <citation type="submission" date="2018-01" db="EMBL/GenBank/DDBJ databases">
        <title>Draft genome sequence of Jishengella endophytica.</title>
        <authorList>
            <person name="Sahin N."/>
            <person name="Ay H."/>
            <person name="Saygin H."/>
        </authorList>
    </citation>
    <scope>NUCLEOTIDE SEQUENCE [LARGE SCALE GENOMIC DNA]</scope>
    <source>
        <strain evidence="1 2">DSM 45430</strain>
    </source>
</reference>
<protein>
    <submittedName>
        <fullName evidence="1">Uncharacterized protein</fullName>
    </submittedName>
</protein>
<sequence length="85" mass="9594">MISHTPLRPLWCCRACAAPWPCGPARLALLREYAQDRVVLLIHLGGLLHEAAGHLHTLIPDDEPDPKRLFDRFLGWALIHRSARA</sequence>
<dbReference type="Proteomes" id="UP000248627">
    <property type="component" value="Unassembled WGS sequence"/>
</dbReference>
<evidence type="ECO:0000313" key="1">
    <source>
        <dbReference type="EMBL" id="PZF87122.1"/>
    </source>
</evidence>
<name>A0A2W2BM63_9ACTN</name>
<dbReference type="AlphaFoldDB" id="A0A2W2BM63"/>
<comment type="caution">
    <text evidence="1">The sequence shown here is derived from an EMBL/GenBank/DDBJ whole genome shotgun (WGS) entry which is preliminary data.</text>
</comment>
<accession>A0A2W2BM63</accession>
<evidence type="ECO:0000313" key="2">
    <source>
        <dbReference type="Proteomes" id="UP000248627"/>
    </source>
</evidence>
<keyword evidence="2" id="KW-1185">Reference proteome</keyword>
<proteinExistence type="predicted"/>
<organism evidence="1 2">
    <name type="scientific">Micromonospora endophytica</name>
    <dbReference type="NCBI Taxonomy" id="515350"/>
    <lineage>
        <taxon>Bacteria</taxon>
        <taxon>Bacillati</taxon>
        <taxon>Actinomycetota</taxon>
        <taxon>Actinomycetes</taxon>
        <taxon>Micromonosporales</taxon>
        <taxon>Micromonosporaceae</taxon>
        <taxon>Micromonospora</taxon>
    </lineage>
</organism>
<gene>
    <name evidence="1" type="ORF">C1I93_26715</name>
</gene>
<dbReference type="EMBL" id="POTX01000281">
    <property type="protein sequence ID" value="PZF87122.1"/>
    <property type="molecule type" value="Genomic_DNA"/>
</dbReference>